<comment type="caution">
    <text evidence="1">The sequence shown here is derived from an EMBL/GenBank/DDBJ whole genome shotgun (WGS) entry which is preliminary data.</text>
</comment>
<evidence type="ECO:0000313" key="1">
    <source>
        <dbReference type="EMBL" id="HDX32227.1"/>
    </source>
</evidence>
<dbReference type="AlphaFoldDB" id="A0A7C1JTR1"/>
<dbReference type="InterPro" id="IPR008972">
    <property type="entry name" value="Cupredoxin"/>
</dbReference>
<accession>A0A7C1JTR1</accession>
<reference evidence="1" key="1">
    <citation type="journal article" date="2020" name="mSystems">
        <title>Genome- and Community-Level Interaction Insights into Carbon Utilization and Element Cycling Functions of Hydrothermarchaeota in Hydrothermal Sediment.</title>
        <authorList>
            <person name="Zhou Z."/>
            <person name="Liu Y."/>
            <person name="Xu W."/>
            <person name="Pan J."/>
            <person name="Luo Z.H."/>
            <person name="Li M."/>
        </authorList>
    </citation>
    <scope>NUCLEOTIDE SEQUENCE [LARGE SCALE GENOMIC DNA]</scope>
    <source>
        <strain evidence="1">SpSt-289</strain>
    </source>
</reference>
<name>A0A7C1JTR1_9CHLR</name>
<gene>
    <name evidence="1" type="ORF">ENQ20_12195</name>
</gene>
<organism evidence="1">
    <name type="scientific">Caldilinea aerophila</name>
    <dbReference type="NCBI Taxonomy" id="133453"/>
    <lineage>
        <taxon>Bacteria</taxon>
        <taxon>Bacillati</taxon>
        <taxon>Chloroflexota</taxon>
        <taxon>Caldilineae</taxon>
        <taxon>Caldilineales</taxon>
        <taxon>Caldilineaceae</taxon>
        <taxon>Caldilinea</taxon>
    </lineage>
</organism>
<dbReference type="EMBL" id="DSMG01000120">
    <property type="protein sequence ID" value="HDX32227.1"/>
    <property type="molecule type" value="Genomic_DNA"/>
</dbReference>
<proteinExistence type="predicted"/>
<evidence type="ECO:0008006" key="2">
    <source>
        <dbReference type="Google" id="ProtNLM"/>
    </source>
</evidence>
<sequence length="203" mass="23120">MAATHTQSTMSHAWTHRNPMQPMVRHSISERAARVYRLAAAMMPVGDGISERPVLTLQRYQPLIDYIVQRMKDPARSVRSPAQLDEDAAYLSQRYGLSINQVRRMLPVDVRQPHGWRPFVIRAVRGEWIDLHITNHTSQPLEVALLDDDYDIQQGGAQQVLAPGETGVYRWHCKETGIFPIFNKNCLSNSRPQSLLGVLMIEP</sequence>
<dbReference type="Gene3D" id="2.60.40.420">
    <property type="entry name" value="Cupredoxins - blue copper proteins"/>
    <property type="match status" value="1"/>
</dbReference>
<dbReference type="SUPFAM" id="SSF49503">
    <property type="entry name" value="Cupredoxins"/>
    <property type="match status" value="1"/>
</dbReference>
<protein>
    <recommendedName>
        <fullName evidence="2">Plastocyanin-like domain-containing protein</fullName>
    </recommendedName>
</protein>